<sequence length="329" mass="38043">MSKSVNWTRNSATDEITIYLGIPILVIGVLGGILNIIVFMSLKTFRQNSCAFFLTIMSFVNIGQLLLSLFSRIMIIGFNADWTDSSLIFCKFRYYCLQVCAVTSYTCMCLATIDQFLATSLHVYWQQFINIKKAYGLCVFFFIIWLLHGIPSLIWYNLDLSSTTGKLTCTITNPVFNSYIAYVYLLMLTGVLPICITVLFGCLAYWNVRQIPYRTVPLVRRELDKQLTSMVLVQVVFNCFIILPYIICLFLIDILDPNSALINISDLNFAQDISIILYYLYFASSFYIYTCVSKRFRQQLMYVLINIYHKTWKYHANAMNQVLPEGEEQ</sequence>
<feature type="transmembrane region" description="Helical" evidence="8">
    <location>
        <begin position="92"/>
        <end position="113"/>
    </location>
</feature>
<evidence type="ECO:0000256" key="3">
    <source>
        <dbReference type="ARBA" id="ARBA00022989"/>
    </source>
</evidence>
<dbReference type="Proteomes" id="UP000663889">
    <property type="component" value="Unassembled WGS sequence"/>
</dbReference>
<dbReference type="Proteomes" id="UP000663882">
    <property type="component" value="Unassembled WGS sequence"/>
</dbReference>
<dbReference type="EMBL" id="CAJNOU010000111">
    <property type="protein sequence ID" value="CAF0870354.1"/>
    <property type="molecule type" value="Genomic_DNA"/>
</dbReference>
<gene>
    <name evidence="13" type="ORF">FNK824_LOCUS19456</name>
    <name evidence="12" type="ORF">OTI717_LOCUS5316</name>
    <name evidence="11" type="ORF">RFH988_LOCUS8542</name>
    <name evidence="10" type="ORF">SEV965_LOCUS4085</name>
</gene>
<dbReference type="Pfam" id="PF00001">
    <property type="entry name" value="7tm_1"/>
    <property type="match status" value="1"/>
</dbReference>
<reference evidence="12" key="1">
    <citation type="submission" date="2021-02" db="EMBL/GenBank/DDBJ databases">
        <authorList>
            <person name="Nowell W R."/>
        </authorList>
    </citation>
    <scope>NUCLEOTIDE SEQUENCE</scope>
</reference>
<evidence type="ECO:0000256" key="2">
    <source>
        <dbReference type="ARBA" id="ARBA00022692"/>
    </source>
</evidence>
<feature type="domain" description="G-protein coupled receptors family 1 profile" evidence="9">
    <location>
        <begin position="31"/>
        <end position="289"/>
    </location>
</feature>
<name>A0A818LEX1_9BILA</name>
<dbReference type="SUPFAM" id="SSF81321">
    <property type="entry name" value="Family A G protein-coupled receptor-like"/>
    <property type="match status" value="1"/>
</dbReference>
<keyword evidence="5 8" id="KW-0472">Membrane</keyword>
<keyword evidence="4" id="KW-0297">G-protein coupled receptor</keyword>
<dbReference type="GO" id="GO:0004930">
    <property type="term" value="F:G protein-coupled receptor activity"/>
    <property type="evidence" value="ECO:0007669"/>
    <property type="project" value="UniProtKB-KW"/>
</dbReference>
<feature type="transmembrane region" description="Helical" evidence="8">
    <location>
        <begin position="182"/>
        <end position="206"/>
    </location>
</feature>
<evidence type="ECO:0000313" key="12">
    <source>
        <dbReference type="EMBL" id="CAF3571194.1"/>
    </source>
</evidence>
<feature type="transmembrane region" description="Helical" evidence="8">
    <location>
        <begin position="275"/>
        <end position="292"/>
    </location>
</feature>
<keyword evidence="2 8" id="KW-0812">Transmembrane</keyword>
<feature type="transmembrane region" description="Helical" evidence="8">
    <location>
        <begin position="16"/>
        <end position="39"/>
    </location>
</feature>
<dbReference type="InterPro" id="IPR017452">
    <property type="entry name" value="GPCR_Rhodpsn_7TM"/>
</dbReference>
<evidence type="ECO:0000259" key="9">
    <source>
        <dbReference type="PROSITE" id="PS50262"/>
    </source>
</evidence>
<dbReference type="EMBL" id="CAJOAX010000342">
    <property type="protein sequence ID" value="CAF3571194.1"/>
    <property type="molecule type" value="Genomic_DNA"/>
</dbReference>
<dbReference type="OrthoDB" id="10032611at2759"/>
<comment type="caution">
    <text evidence="12">The sequence shown here is derived from an EMBL/GenBank/DDBJ whole genome shotgun (WGS) entry which is preliminary data.</text>
</comment>
<dbReference type="PANTHER" id="PTHR24243">
    <property type="entry name" value="G-PROTEIN COUPLED RECEPTOR"/>
    <property type="match status" value="1"/>
</dbReference>
<accession>A0A818LEX1</accession>
<evidence type="ECO:0000313" key="14">
    <source>
        <dbReference type="Proteomes" id="UP000663823"/>
    </source>
</evidence>
<keyword evidence="7" id="KW-0807">Transducer</keyword>
<evidence type="ECO:0000313" key="13">
    <source>
        <dbReference type="EMBL" id="CAF3879400.1"/>
    </source>
</evidence>
<evidence type="ECO:0000313" key="10">
    <source>
        <dbReference type="EMBL" id="CAF0870354.1"/>
    </source>
</evidence>
<dbReference type="AlphaFoldDB" id="A0A818LEX1"/>
<comment type="subcellular location">
    <subcellularLocation>
        <location evidence="1">Membrane</location>
        <topology evidence="1">Multi-pass membrane protein</topology>
    </subcellularLocation>
</comment>
<dbReference type="CDD" id="cd00637">
    <property type="entry name" value="7tm_classA_rhodopsin-like"/>
    <property type="match status" value="1"/>
</dbReference>
<evidence type="ECO:0000256" key="8">
    <source>
        <dbReference type="SAM" id="Phobius"/>
    </source>
</evidence>
<dbReference type="Proteomes" id="UP000663823">
    <property type="component" value="Unassembled WGS sequence"/>
</dbReference>
<dbReference type="EMBL" id="CAJOBE010003419">
    <property type="protein sequence ID" value="CAF3879400.1"/>
    <property type="molecule type" value="Genomic_DNA"/>
</dbReference>
<proteinExistence type="predicted"/>
<dbReference type="Proteomes" id="UP000663874">
    <property type="component" value="Unassembled WGS sequence"/>
</dbReference>
<keyword evidence="3 8" id="KW-1133">Transmembrane helix</keyword>
<evidence type="ECO:0000313" key="11">
    <source>
        <dbReference type="EMBL" id="CAF0892201.1"/>
    </source>
</evidence>
<keyword evidence="6" id="KW-0675">Receptor</keyword>
<dbReference type="PROSITE" id="PS50262">
    <property type="entry name" value="G_PROTEIN_RECEP_F1_2"/>
    <property type="match status" value="1"/>
</dbReference>
<feature type="transmembrane region" description="Helical" evidence="8">
    <location>
        <begin position="134"/>
        <end position="156"/>
    </location>
</feature>
<evidence type="ECO:0000256" key="1">
    <source>
        <dbReference type="ARBA" id="ARBA00004141"/>
    </source>
</evidence>
<dbReference type="Gene3D" id="1.20.1070.10">
    <property type="entry name" value="Rhodopsin 7-helix transmembrane proteins"/>
    <property type="match status" value="1"/>
</dbReference>
<evidence type="ECO:0000256" key="5">
    <source>
        <dbReference type="ARBA" id="ARBA00023136"/>
    </source>
</evidence>
<feature type="transmembrane region" description="Helical" evidence="8">
    <location>
        <begin position="51"/>
        <end position="80"/>
    </location>
</feature>
<dbReference type="PANTHER" id="PTHR24243:SF233">
    <property type="entry name" value="THYROTROPIN-RELEASING HORMONE RECEPTOR"/>
    <property type="match status" value="1"/>
</dbReference>
<evidence type="ECO:0000256" key="7">
    <source>
        <dbReference type="ARBA" id="ARBA00023224"/>
    </source>
</evidence>
<evidence type="ECO:0000256" key="4">
    <source>
        <dbReference type="ARBA" id="ARBA00023040"/>
    </source>
</evidence>
<feature type="transmembrane region" description="Helical" evidence="8">
    <location>
        <begin position="227"/>
        <end position="255"/>
    </location>
</feature>
<dbReference type="GO" id="GO:0005886">
    <property type="term" value="C:plasma membrane"/>
    <property type="evidence" value="ECO:0007669"/>
    <property type="project" value="TreeGrafter"/>
</dbReference>
<dbReference type="InterPro" id="IPR000276">
    <property type="entry name" value="GPCR_Rhodpsn"/>
</dbReference>
<protein>
    <recommendedName>
        <fullName evidence="9">G-protein coupled receptors family 1 profile domain-containing protein</fullName>
    </recommendedName>
</protein>
<evidence type="ECO:0000256" key="6">
    <source>
        <dbReference type="ARBA" id="ARBA00023170"/>
    </source>
</evidence>
<dbReference type="EMBL" id="CAJNOO010000291">
    <property type="protein sequence ID" value="CAF0892201.1"/>
    <property type="molecule type" value="Genomic_DNA"/>
</dbReference>
<organism evidence="12 14">
    <name type="scientific">Rotaria sordida</name>
    <dbReference type="NCBI Taxonomy" id="392033"/>
    <lineage>
        <taxon>Eukaryota</taxon>
        <taxon>Metazoa</taxon>
        <taxon>Spiralia</taxon>
        <taxon>Gnathifera</taxon>
        <taxon>Rotifera</taxon>
        <taxon>Eurotatoria</taxon>
        <taxon>Bdelloidea</taxon>
        <taxon>Philodinida</taxon>
        <taxon>Philodinidae</taxon>
        <taxon>Rotaria</taxon>
    </lineage>
</organism>